<proteinExistence type="predicted"/>
<keyword evidence="1" id="KW-0812">Transmembrane</keyword>
<dbReference type="EMBL" id="CP017101">
    <property type="protein sequence ID" value="APO67508.1"/>
    <property type="molecule type" value="Genomic_DNA"/>
</dbReference>
<keyword evidence="1" id="KW-0472">Membrane</keyword>
<gene>
    <name evidence="2" type="ORF">IE4872_CH01887</name>
</gene>
<keyword evidence="1" id="KW-1133">Transmembrane helix</keyword>
<protein>
    <submittedName>
        <fullName evidence="2">Uncharacterized protein</fullName>
    </submittedName>
</protein>
<accession>A0A1L5NI18</accession>
<evidence type="ECO:0000256" key="1">
    <source>
        <dbReference type="SAM" id="Phobius"/>
    </source>
</evidence>
<reference evidence="2 3" key="1">
    <citation type="submission" date="2016-09" db="EMBL/GenBank/DDBJ databases">
        <title>The complete genome sequences of Rhizobium gallicum, symbiovars gallicum and phaseoli, symbionts associated to common bean (Phaseolus vulgaris).</title>
        <authorList>
            <person name="Bustos P."/>
            <person name="Santamaria R.I."/>
            <person name="Perez-Carrascal O.M."/>
            <person name="Juarez S."/>
            <person name="Lozano L."/>
            <person name="Martinez-Flores I."/>
            <person name="Martinez-Romero E."/>
            <person name="Cevallos M."/>
            <person name="Romero D."/>
            <person name="Davila G."/>
            <person name="Gonzalez V."/>
        </authorList>
    </citation>
    <scope>NUCLEOTIDE SEQUENCE [LARGE SCALE GENOMIC DNA]</scope>
    <source>
        <strain evidence="2 3">IE4872</strain>
    </source>
</reference>
<evidence type="ECO:0000313" key="3">
    <source>
        <dbReference type="Proteomes" id="UP000184749"/>
    </source>
</evidence>
<feature type="transmembrane region" description="Helical" evidence="1">
    <location>
        <begin position="321"/>
        <end position="348"/>
    </location>
</feature>
<evidence type="ECO:0000313" key="2">
    <source>
        <dbReference type="EMBL" id="APO67508.1"/>
    </source>
</evidence>
<organism evidence="2 3">
    <name type="scientific">Rhizobium gallicum</name>
    <dbReference type="NCBI Taxonomy" id="56730"/>
    <lineage>
        <taxon>Bacteria</taxon>
        <taxon>Pseudomonadati</taxon>
        <taxon>Pseudomonadota</taxon>
        <taxon>Alphaproteobacteria</taxon>
        <taxon>Hyphomicrobiales</taxon>
        <taxon>Rhizobiaceae</taxon>
        <taxon>Rhizobium/Agrobacterium group</taxon>
        <taxon>Rhizobium</taxon>
    </lineage>
</organism>
<name>A0A1L5NI18_9HYPH</name>
<sequence>MNSNVRHATRKDGSMALWCCSNGNAPLASLEAHFNLWRIAGDKEFKGNGGVIVRDFLEIGVMLANPLSVEGINIYLPTVVEAADIEDCSPRLAEPSVAQGIFNEPLECTKVPRPARVDLKKNDVLFCRVHEFIKNGGLIDKTQLGISHENGGTIIAVSRNSIESVCSNWRDGERVYFRLRVFLSPENDHFIQVISPTDRNFQTGSEEIEYIDFRFNELRTLPAAIERRIKADEKGRAVPVTLIAFLTAFPINSDLAASSIQWHKNRLLEFKPWSDYVASGVPDGMVVYHWKRECEEGKSLLDFSSFVKLQTRRSGKKTVTIYLLVAFLFGLAGNLVASILVALFAYLYELVK</sequence>
<dbReference type="Proteomes" id="UP000184749">
    <property type="component" value="Chromosome"/>
</dbReference>
<dbReference type="AlphaFoldDB" id="A0A1L5NI18"/>